<accession>A0A956RPW8</accession>
<sequence>MTRLLVEAHRIGWSSPADSLVTRVVESWLPGACPEPPAAPQALRQCGAIADIRSGAPALHPGTEVYGSFSHGELACLVDPGSVAGAWHVRGTVWLDDPEGTARMEWLTEDHLLATIPLASGRPFSLEEIAGENWDLQLVLDDGSAVLVRSSRS</sequence>
<comment type="caution">
    <text evidence="1">The sequence shown here is derived from an EMBL/GenBank/DDBJ whole genome shotgun (WGS) entry which is preliminary data.</text>
</comment>
<reference evidence="1" key="2">
    <citation type="journal article" date="2021" name="Microbiome">
        <title>Successional dynamics and alternative stable states in a saline activated sludge microbial community over 9 years.</title>
        <authorList>
            <person name="Wang Y."/>
            <person name="Ye J."/>
            <person name="Ju F."/>
            <person name="Liu L."/>
            <person name="Boyd J.A."/>
            <person name="Deng Y."/>
            <person name="Parks D.H."/>
            <person name="Jiang X."/>
            <person name="Yin X."/>
            <person name="Woodcroft B.J."/>
            <person name="Tyson G.W."/>
            <person name="Hugenholtz P."/>
            <person name="Polz M.F."/>
            <person name="Zhang T."/>
        </authorList>
    </citation>
    <scope>NUCLEOTIDE SEQUENCE</scope>
    <source>
        <strain evidence="1">HKST-UBA01</strain>
    </source>
</reference>
<name>A0A956RPW8_UNCEI</name>
<dbReference type="AlphaFoldDB" id="A0A956RPW8"/>
<dbReference type="Proteomes" id="UP000697710">
    <property type="component" value="Unassembled WGS sequence"/>
</dbReference>
<gene>
    <name evidence="1" type="ORF">KC729_13270</name>
</gene>
<evidence type="ECO:0000313" key="1">
    <source>
        <dbReference type="EMBL" id="MCA9728653.1"/>
    </source>
</evidence>
<organism evidence="1 2">
    <name type="scientific">Eiseniibacteriota bacterium</name>
    <dbReference type="NCBI Taxonomy" id="2212470"/>
    <lineage>
        <taxon>Bacteria</taxon>
        <taxon>Candidatus Eiseniibacteriota</taxon>
    </lineage>
</organism>
<protein>
    <submittedName>
        <fullName evidence="1">Uncharacterized protein</fullName>
    </submittedName>
</protein>
<reference evidence="1" key="1">
    <citation type="submission" date="2020-04" db="EMBL/GenBank/DDBJ databases">
        <authorList>
            <person name="Zhang T."/>
        </authorList>
    </citation>
    <scope>NUCLEOTIDE SEQUENCE</scope>
    <source>
        <strain evidence="1">HKST-UBA01</strain>
    </source>
</reference>
<dbReference type="EMBL" id="JAGQHR010000441">
    <property type="protein sequence ID" value="MCA9728653.1"/>
    <property type="molecule type" value="Genomic_DNA"/>
</dbReference>
<proteinExistence type="predicted"/>
<evidence type="ECO:0000313" key="2">
    <source>
        <dbReference type="Proteomes" id="UP000697710"/>
    </source>
</evidence>